<sequence>MSDKNTSTLQSYIDSATGAAQSVLGSITGSTADKAQGENKKDVAEAKNEASHAGTTLGGLSISSSGVAANNPDRQTGSWNQTAGSAKESLGNLVGAEGLKREGQQQNAEGKAQEASGQLSDLGNGIADRVSGSVGGAVAGLMGDGTEVERQQVKHDQGKTLQRGVESEVDRKAGAQ</sequence>
<dbReference type="PANTHER" id="PTHR40460">
    <property type="entry name" value="CHROMOSOME 1, WHOLE GENOME SHOTGUN SEQUENCE"/>
    <property type="match status" value="1"/>
</dbReference>
<feature type="compositionally biased region" description="Basic and acidic residues" evidence="2">
    <location>
        <begin position="165"/>
        <end position="176"/>
    </location>
</feature>
<feature type="compositionally biased region" description="Basic and acidic residues" evidence="2">
    <location>
        <begin position="35"/>
        <end position="50"/>
    </location>
</feature>
<dbReference type="Pfam" id="PF05532">
    <property type="entry name" value="CsbD"/>
    <property type="match status" value="1"/>
</dbReference>
<dbReference type="PANTHER" id="PTHR40460:SF1">
    <property type="entry name" value="CSBD-LIKE DOMAIN-CONTAINING PROTEIN"/>
    <property type="match status" value="1"/>
</dbReference>
<protein>
    <recommendedName>
        <fullName evidence="3">CsbD-like domain-containing protein</fullName>
    </recommendedName>
</protein>
<name>A0AAN7TIJ6_9PEZI</name>
<organism evidence="4 5">
    <name type="scientific">Meristemomyces frigidus</name>
    <dbReference type="NCBI Taxonomy" id="1508187"/>
    <lineage>
        <taxon>Eukaryota</taxon>
        <taxon>Fungi</taxon>
        <taxon>Dikarya</taxon>
        <taxon>Ascomycota</taxon>
        <taxon>Pezizomycotina</taxon>
        <taxon>Dothideomycetes</taxon>
        <taxon>Dothideomycetidae</taxon>
        <taxon>Mycosphaerellales</taxon>
        <taxon>Teratosphaeriaceae</taxon>
        <taxon>Meristemomyces</taxon>
    </lineage>
</organism>
<dbReference type="InterPro" id="IPR036629">
    <property type="entry name" value="YjbJ_sf"/>
</dbReference>
<comment type="caution">
    <text evidence="4">The sequence shown here is derived from an EMBL/GenBank/DDBJ whole genome shotgun (WGS) entry which is preliminary data.</text>
</comment>
<feature type="region of interest" description="Disordered" evidence="2">
    <location>
        <begin position="30"/>
        <end position="135"/>
    </location>
</feature>
<dbReference type="InterPro" id="IPR008462">
    <property type="entry name" value="CsbD"/>
</dbReference>
<reference evidence="4" key="1">
    <citation type="submission" date="2023-08" db="EMBL/GenBank/DDBJ databases">
        <title>Black Yeasts Isolated from many extreme environments.</title>
        <authorList>
            <person name="Coleine C."/>
            <person name="Stajich J.E."/>
            <person name="Selbmann L."/>
        </authorList>
    </citation>
    <scope>NUCLEOTIDE SEQUENCE</scope>
    <source>
        <strain evidence="4">CCFEE 5401</strain>
    </source>
</reference>
<feature type="compositionally biased region" description="Polar residues" evidence="2">
    <location>
        <begin position="72"/>
        <end position="84"/>
    </location>
</feature>
<proteinExistence type="inferred from homology"/>
<feature type="compositionally biased region" description="Low complexity" evidence="2">
    <location>
        <begin position="54"/>
        <end position="66"/>
    </location>
</feature>
<comment type="similarity">
    <text evidence="1">Belongs to the UPF0337 (CsbD) family.</text>
</comment>
<evidence type="ECO:0000259" key="3">
    <source>
        <dbReference type="Pfam" id="PF05532"/>
    </source>
</evidence>
<dbReference type="AlphaFoldDB" id="A0AAN7TIJ6"/>
<dbReference type="SUPFAM" id="SSF69047">
    <property type="entry name" value="Hypothetical protein YjbJ"/>
    <property type="match status" value="1"/>
</dbReference>
<feature type="domain" description="CsbD-like" evidence="3">
    <location>
        <begin position="73"/>
        <end position="121"/>
    </location>
</feature>
<feature type="compositionally biased region" description="Basic and acidic residues" evidence="2">
    <location>
        <begin position="148"/>
        <end position="158"/>
    </location>
</feature>
<dbReference type="EMBL" id="JAVRRL010000006">
    <property type="protein sequence ID" value="KAK5116982.1"/>
    <property type="molecule type" value="Genomic_DNA"/>
</dbReference>
<evidence type="ECO:0000256" key="1">
    <source>
        <dbReference type="ARBA" id="ARBA00009129"/>
    </source>
</evidence>
<evidence type="ECO:0000256" key="2">
    <source>
        <dbReference type="SAM" id="MobiDB-lite"/>
    </source>
</evidence>
<gene>
    <name evidence="4" type="ORF">LTR62_006703</name>
</gene>
<feature type="region of interest" description="Disordered" evidence="2">
    <location>
        <begin position="148"/>
        <end position="176"/>
    </location>
</feature>
<evidence type="ECO:0000313" key="4">
    <source>
        <dbReference type="EMBL" id="KAK5116982.1"/>
    </source>
</evidence>
<evidence type="ECO:0000313" key="5">
    <source>
        <dbReference type="Proteomes" id="UP001310890"/>
    </source>
</evidence>
<dbReference type="Proteomes" id="UP001310890">
    <property type="component" value="Unassembled WGS sequence"/>
</dbReference>
<dbReference type="Gene3D" id="1.10.1470.10">
    <property type="entry name" value="YjbJ"/>
    <property type="match status" value="1"/>
</dbReference>
<accession>A0AAN7TIJ6</accession>